<protein>
    <submittedName>
        <fullName evidence="4">Ubiquitin carboxyl-terminal hydrolase 2</fullName>
    </submittedName>
</protein>
<feature type="compositionally biased region" description="Basic and acidic residues" evidence="2">
    <location>
        <begin position="172"/>
        <end position="191"/>
    </location>
</feature>
<dbReference type="SUPFAM" id="SSF54001">
    <property type="entry name" value="Cysteine proteinases"/>
    <property type="match status" value="1"/>
</dbReference>
<feature type="compositionally biased region" description="Basic and acidic residues" evidence="2">
    <location>
        <begin position="245"/>
        <end position="263"/>
    </location>
</feature>
<reference evidence="4" key="1">
    <citation type="journal article" date="2018" name="Nat. Genet.">
        <title>Extensive intraspecific gene order and gene structural variations between Mo17 and other maize genomes.</title>
        <authorList>
            <person name="Sun S."/>
            <person name="Zhou Y."/>
            <person name="Chen J."/>
            <person name="Shi J."/>
            <person name="Zhao H."/>
            <person name="Zhao H."/>
            <person name="Song W."/>
            <person name="Zhang M."/>
            <person name="Cui Y."/>
            <person name="Dong X."/>
            <person name="Liu H."/>
            <person name="Ma X."/>
            <person name="Jiao Y."/>
            <person name="Wang B."/>
            <person name="Wei X."/>
            <person name="Stein J.C."/>
            <person name="Glaubitz J.C."/>
            <person name="Lu F."/>
            <person name="Yu G."/>
            <person name="Liang C."/>
            <person name="Fengler K."/>
            <person name="Li B."/>
            <person name="Rafalski A."/>
            <person name="Schnable P.S."/>
            <person name="Ware D.H."/>
            <person name="Buckler E.S."/>
            <person name="Lai J."/>
        </authorList>
    </citation>
    <scope>NUCLEOTIDE SEQUENCE [LARGE SCALE GENOMIC DNA]</scope>
    <source>
        <tissue evidence="4">Seedling</tissue>
    </source>
</reference>
<evidence type="ECO:0000313" key="4">
    <source>
        <dbReference type="EMBL" id="PWZ55766.1"/>
    </source>
</evidence>
<dbReference type="EMBL" id="NCVQ01000001">
    <property type="protein sequence ID" value="PWZ55766.1"/>
    <property type="molecule type" value="Genomic_DNA"/>
</dbReference>
<dbReference type="Pfam" id="PF00443">
    <property type="entry name" value="UCH"/>
    <property type="match status" value="1"/>
</dbReference>
<dbReference type="PROSITE" id="PS50235">
    <property type="entry name" value="USP_3"/>
    <property type="match status" value="1"/>
</dbReference>
<gene>
    <name evidence="4" type="primary">UBP2_1</name>
    <name evidence="4" type="ORF">Zm00014a_031597</name>
</gene>
<feature type="region of interest" description="Disordered" evidence="2">
    <location>
        <begin position="566"/>
        <end position="624"/>
    </location>
</feature>
<dbReference type="ExpressionAtlas" id="A0A317YCH0">
    <property type="expression patterns" value="baseline and differential"/>
</dbReference>
<sequence>MGEEAEGSPRKKAPRLDDAARTTAPVASAPSPTRKTPPEGEETEGNPRNKSPRPDDAARTTVPVASAPSPTRKTPPNGEEAEGSPRKKSPRLDDAARTTVPVASAPSPTRKTPPNGEETGGSPRKKSPRPAEALPVAMVPVEAAVGASDEKLCKCNHAITDNFPSPGNTPPKGKEAEGSPRNKAPRLDDAARTTVPVASAPRTTVQTPPKGEEAGFRNKAPRLDDAALITVPVASAPILTGKTPPKGEEAEGSPRNKASRLDDAALATPRPTGTAPPKGEEAEGSPRNKSPLLQDKRPSEALPVAKVESTDEKRCKCNHVIDVLDIHGLLRERMLTLDGPKSLITEVLEELFLEASAAGGVLNPIKLLNCLNLRDPSGFQIGTMEDSHDLLTALRAIWNESDKNNNKQSDAPTMMDSIFRFEMARTLSCKKCGHSSAAVRYPFEDLLLGFPSKGHPTKSAALPQTSESPGWAGSRKRVIARQLFPEDVQGSVDSEVFDAETLEVDVGDFTEVQRISQSKDAVQSPLQIQDGKPVDSETADSIFIEDLILQFCDDHQMQWRCPNCAKDHEEPSASESKNGEQMVGSGKEDTTVVGDQIEQSDRKARHSKESECHGGNLSAAKQTELLGTNQTADDSKQLMMHPENVKESEQKDDGGDNIMIHRFATLPPVLTLQLKRTSHHIVGSKISDHVRFMEYLDVERFMDPSCADKGSTLFRLAAVVVHIGMGSLKSGHYIAYVRARKLGCQQEEASWFCADDSQIRRVTIEQVLNSQAYILFYERMEDQDVSGMTRQN</sequence>
<dbReference type="Gene3D" id="3.90.70.10">
    <property type="entry name" value="Cysteine proteinases"/>
    <property type="match status" value="1"/>
</dbReference>
<dbReference type="GO" id="GO:0016579">
    <property type="term" value="P:protein deubiquitination"/>
    <property type="evidence" value="ECO:0007669"/>
    <property type="project" value="InterPro"/>
</dbReference>
<feature type="region of interest" description="Disordered" evidence="2">
    <location>
        <begin position="157"/>
        <end position="224"/>
    </location>
</feature>
<keyword evidence="4" id="KW-0378">Hydrolase</keyword>
<comment type="similarity">
    <text evidence="1">Belongs to the peptidase C19 family.</text>
</comment>
<accession>A0A317YCH0</accession>
<dbReference type="PANTHER" id="PTHR24006:SF807">
    <property type="entry name" value="OS08G0527100 PROTEIN"/>
    <property type="match status" value="1"/>
</dbReference>
<feature type="compositionally biased region" description="Basic and acidic residues" evidence="2">
    <location>
        <begin position="210"/>
        <end position="224"/>
    </location>
</feature>
<evidence type="ECO:0000259" key="3">
    <source>
        <dbReference type="PROSITE" id="PS50235"/>
    </source>
</evidence>
<dbReference type="InterPro" id="IPR050164">
    <property type="entry name" value="Peptidase_C19"/>
</dbReference>
<name>A0A317YCH0_MAIZE</name>
<dbReference type="PROSITE" id="PS00973">
    <property type="entry name" value="USP_2"/>
    <property type="match status" value="1"/>
</dbReference>
<dbReference type="InterPro" id="IPR028889">
    <property type="entry name" value="USP"/>
</dbReference>
<dbReference type="AlphaFoldDB" id="A0A317YCH0"/>
<dbReference type="Proteomes" id="UP000251960">
    <property type="component" value="Chromosome 1"/>
</dbReference>
<dbReference type="GO" id="GO:0004843">
    <property type="term" value="F:cysteine-type deubiquitinase activity"/>
    <property type="evidence" value="ECO:0007669"/>
    <property type="project" value="InterPro"/>
</dbReference>
<comment type="caution">
    <text evidence="4">The sequence shown here is derived from an EMBL/GenBank/DDBJ whole genome shotgun (WGS) entry which is preliminary data.</text>
</comment>
<organism evidence="4">
    <name type="scientific">Zea mays</name>
    <name type="common">Maize</name>
    <dbReference type="NCBI Taxonomy" id="4577"/>
    <lineage>
        <taxon>Eukaryota</taxon>
        <taxon>Viridiplantae</taxon>
        <taxon>Streptophyta</taxon>
        <taxon>Embryophyta</taxon>
        <taxon>Tracheophyta</taxon>
        <taxon>Spermatophyta</taxon>
        <taxon>Magnoliopsida</taxon>
        <taxon>Liliopsida</taxon>
        <taxon>Poales</taxon>
        <taxon>Poaceae</taxon>
        <taxon>PACMAD clade</taxon>
        <taxon>Panicoideae</taxon>
        <taxon>Andropogonodae</taxon>
        <taxon>Andropogoneae</taxon>
        <taxon>Tripsacinae</taxon>
        <taxon>Zea</taxon>
    </lineage>
</organism>
<feature type="domain" description="USP" evidence="3">
    <location>
        <begin position="305"/>
        <end position="780"/>
    </location>
</feature>
<dbReference type="InterPro" id="IPR038765">
    <property type="entry name" value="Papain-like_cys_pep_sf"/>
</dbReference>
<proteinExistence type="inferred from homology"/>
<feature type="region of interest" description="Disordered" evidence="2">
    <location>
        <begin position="237"/>
        <end position="309"/>
    </location>
</feature>
<evidence type="ECO:0000256" key="1">
    <source>
        <dbReference type="ARBA" id="ARBA00009085"/>
    </source>
</evidence>
<feature type="compositionally biased region" description="Basic and acidic residues" evidence="2">
    <location>
        <begin position="599"/>
        <end position="612"/>
    </location>
</feature>
<dbReference type="InterPro" id="IPR001394">
    <property type="entry name" value="Peptidase_C19_UCH"/>
</dbReference>
<dbReference type="PANTHER" id="PTHR24006">
    <property type="entry name" value="UBIQUITIN CARBOXYL-TERMINAL HYDROLASE"/>
    <property type="match status" value="1"/>
</dbReference>
<dbReference type="InterPro" id="IPR018200">
    <property type="entry name" value="USP_CS"/>
</dbReference>
<evidence type="ECO:0000256" key="2">
    <source>
        <dbReference type="SAM" id="MobiDB-lite"/>
    </source>
</evidence>
<feature type="region of interest" description="Disordered" evidence="2">
    <location>
        <begin position="1"/>
        <end position="135"/>
    </location>
</feature>